<evidence type="ECO:0000313" key="6">
    <source>
        <dbReference type="EMBL" id="CAD7627058.1"/>
    </source>
</evidence>
<feature type="compositionally biased region" description="Low complexity" evidence="4">
    <location>
        <begin position="727"/>
        <end position="737"/>
    </location>
</feature>
<dbReference type="InterPro" id="IPR001841">
    <property type="entry name" value="Znf_RING"/>
</dbReference>
<evidence type="ECO:0000256" key="4">
    <source>
        <dbReference type="SAM" id="MobiDB-lite"/>
    </source>
</evidence>
<dbReference type="Pfam" id="PF13920">
    <property type="entry name" value="zf-C3HC4_3"/>
    <property type="match status" value="1"/>
</dbReference>
<dbReference type="InterPro" id="IPR017850">
    <property type="entry name" value="Alkaline_phosphatase_core_sf"/>
</dbReference>
<dbReference type="EMBL" id="OC858968">
    <property type="protein sequence ID" value="CAD7627058.1"/>
    <property type="molecule type" value="Genomic_DNA"/>
</dbReference>
<gene>
    <name evidence="6" type="ORF">OSB1V03_LOCUS7488</name>
</gene>
<feature type="compositionally biased region" description="Polar residues" evidence="4">
    <location>
        <begin position="694"/>
        <end position="712"/>
    </location>
</feature>
<dbReference type="OrthoDB" id="415411at2759"/>
<dbReference type="Proteomes" id="UP000759131">
    <property type="component" value="Unassembled WGS sequence"/>
</dbReference>
<dbReference type="GO" id="GO:0008270">
    <property type="term" value="F:zinc ion binding"/>
    <property type="evidence" value="ECO:0007669"/>
    <property type="project" value="UniProtKB-KW"/>
</dbReference>
<dbReference type="InterPro" id="IPR002591">
    <property type="entry name" value="Phosphodiest/P_Trfase"/>
</dbReference>
<protein>
    <recommendedName>
        <fullName evidence="5">RING-type domain-containing protein</fullName>
    </recommendedName>
</protein>
<evidence type="ECO:0000256" key="2">
    <source>
        <dbReference type="ARBA" id="ARBA00022833"/>
    </source>
</evidence>
<dbReference type="EMBL" id="CAJPIZ010004393">
    <property type="protein sequence ID" value="CAG2107488.1"/>
    <property type="molecule type" value="Genomic_DNA"/>
</dbReference>
<dbReference type="Gene3D" id="3.40.720.10">
    <property type="entry name" value="Alkaline Phosphatase, subunit A"/>
    <property type="match status" value="1"/>
</dbReference>
<feature type="region of interest" description="Disordered" evidence="4">
    <location>
        <begin position="955"/>
        <end position="982"/>
    </location>
</feature>
<keyword evidence="7" id="KW-1185">Reference proteome</keyword>
<keyword evidence="2" id="KW-0862">Zinc</keyword>
<feature type="non-terminal residue" evidence="6">
    <location>
        <position position="1040"/>
    </location>
</feature>
<dbReference type="InterPro" id="IPR013083">
    <property type="entry name" value="Znf_RING/FYVE/PHD"/>
</dbReference>
<dbReference type="SUPFAM" id="SSF57850">
    <property type="entry name" value="RING/U-box"/>
    <property type="match status" value="1"/>
</dbReference>
<feature type="compositionally biased region" description="Low complexity" evidence="4">
    <location>
        <begin position="761"/>
        <end position="779"/>
    </location>
</feature>
<organism evidence="6">
    <name type="scientific">Medioppia subpectinata</name>
    <dbReference type="NCBI Taxonomy" id="1979941"/>
    <lineage>
        <taxon>Eukaryota</taxon>
        <taxon>Metazoa</taxon>
        <taxon>Ecdysozoa</taxon>
        <taxon>Arthropoda</taxon>
        <taxon>Chelicerata</taxon>
        <taxon>Arachnida</taxon>
        <taxon>Acari</taxon>
        <taxon>Acariformes</taxon>
        <taxon>Sarcoptiformes</taxon>
        <taxon>Oribatida</taxon>
        <taxon>Brachypylina</taxon>
        <taxon>Oppioidea</taxon>
        <taxon>Oppiidae</taxon>
        <taxon>Medioppia</taxon>
    </lineage>
</organism>
<keyword evidence="1 3" id="KW-0863">Zinc-finger</keyword>
<dbReference type="PANTHER" id="PTHR10151:SF120">
    <property type="entry name" value="BIS(5'-ADENOSYL)-TRIPHOSPHATASE"/>
    <property type="match status" value="1"/>
</dbReference>
<feature type="compositionally biased region" description="Basic and acidic residues" evidence="4">
    <location>
        <begin position="716"/>
        <end position="726"/>
    </location>
</feature>
<dbReference type="PANTHER" id="PTHR10151">
    <property type="entry name" value="ECTONUCLEOTIDE PYROPHOSPHATASE/PHOSPHODIESTERASE"/>
    <property type="match status" value="1"/>
</dbReference>
<dbReference type="GO" id="GO:0016787">
    <property type="term" value="F:hydrolase activity"/>
    <property type="evidence" value="ECO:0007669"/>
    <property type="project" value="UniProtKB-ARBA"/>
</dbReference>
<feature type="compositionally biased region" description="Basic and acidic residues" evidence="4">
    <location>
        <begin position="750"/>
        <end position="760"/>
    </location>
</feature>
<feature type="compositionally biased region" description="Basic and acidic residues" evidence="4">
    <location>
        <begin position="663"/>
        <end position="676"/>
    </location>
</feature>
<accession>A0A7R9PZY9</accession>
<name>A0A7R9PZY9_9ACAR</name>
<evidence type="ECO:0000256" key="1">
    <source>
        <dbReference type="ARBA" id="ARBA00022771"/>
    </source>
</evidence>
<dbReference type="PROSITE" id="PS50089">
    <property type="entry name" value="ZF_RING_2"/>
    <property type="match status" value="1"/>
</dbReference>
<dbReference type="AlphaFoldDB" id="A0A7R9PZY9"/>
<reference evidence="6" key="1">
    <citation type="submission" date="2020-11" db="EMBL/GenBank/DDBJ databases">
        <authorList>
            <person name="Tran Van P."/>
        </authorList>
    </citation>
    <scope>NUCLEOTIDE SEQUENCE</scope>
</reference>
<dbReference type="CDD" id="cd16018">
    <property type="entry name" value="Enpp"/>
    <property type="match status" value="1"/>
</dbReference>
<feature type="domain" description="RING-type" evidence="5">
    <location>
        <begin position="782"/>
        <end position="821"/>
    </location>
</feature>
<sequence length="1040" mass="115603">CRACNEDRDRKLSAGSHTLINGIIGGGSQSQPAIVNLLTVQNYNECEGKDANHYTLVRTWTQALPYDQPNGGNTIGVGANDTLTACPPNGPRVLYQLESLVNTTYPQGAYNQLENLYLVKSGCGPLQGKYVYLKSIVLQDVYLKVLSSQLGLGYTTTNTAVLLISDILNLNVFVSPVGAYDQFRKGCTTVCKGTGFTDVNVAVQIVTAFSGSNSEQNLIVISFDGFRNDFVSRELTPNLYRLADNGVRGHMISNFVTKTYPNHQSIATGFYVENHGIVHNEFFDPKHNRVFRTNKQLPDYWWTEFPVTPVWTANQLYGRSSGVMQWPGGHVKYKNQTVRHYQPYDSHKRWDKRMDTIVHWMADERSSVNCVFAYFNEPDSTGHHYGPDSDPVRAQVRRVDAAMGRLLSRLADQHLLNRTNVIVLSDHGMTEVKQKCLMKMLHKNIQYVMITLRANRVISLNKYLNPSLYDMYGASPVWSIRAKPGYEDRVYDTLAEASKTQHFKVYKKEALPDRYHYRNNRRILPIFLMADEGWDVDREMRWRPKGWPVWGNHGWDNRLPSMRPLFIASGPAFKRRYVHNGVFMNSDLFPLMLQILGLPVKRFPCDGSLDSVADMLAHYNIDRQFVDKSKSVFESKEDIAYDAIERLENLKPYSWKHTVCSHQENKSKPETKDSDSKPSGSGEGGKTATDGKKSSQVKVISSTDSTDSLAANSGSKDSKKSTDGEKSSANSGSSDSGGSSGSGAGAKAGSEAKSEAKSGADAKAGTGAGSGAPAAATPDNRCPICMDPIAEPARGNQCNHRCCTACLQEWANQHANCPVCRQPITEIWTNIRPDGGHDTRPVVRQNVMPFVPQIVPRRGRYRPPRPPPPVRNPRLNYHRLGYYWRRGVLCRLPRRPEEMEVARHDAWLRGRRSWREMVATIGTRGSAATEDRVGLVEICLAVGIAGCLVDSGREDAGEDSAPLPAHEGDGGPEGRVAGADPGAVAPPDDDLIVFEQSFFGLMSSIQLPTMNGVMRVNTPRNNRKVADKRVVIFRCSSVKA</sequence>
<feature type="region of interest" description="Disordered" evidence="4">
    <location>
        <begin position="660"/>
        <end position="780"/>
    </location>
</feature>
<dbReference type="SUPFAM" id="SSF53649">
    <property type="entry name" value="Alkaline phosphatase-like"/>
    <property type="match status" value="1"/>
</dbReference>
<dbReference type="Pfam" id="PF01663">
    <property type="entry name" value="Phosphodiest"/>
    <property type="match status" value="1"/>
</dbReference>
<evidence type="ECO:0000256" key="3">
    <source>
        <dbReference type="PROSITE-ProRule" id="PRU00175"/>
    </source>
</evidence>
<evidence type="ECO:0000259" key="5">
    <source>
        <dbReference type="PROSITE" id="PS50089"/>
    </source>
</evidence>
<evidence type="ECO:0000313" key="7">
    <source>
        <dbReference type="Proteomes" id="UP000759131"/>
    </source>
</evidence>
<dbReference type="Gene3D" id="3.30.1360.180">
    <property type="match status" value="1"/>
</dbReference>
<proteinExistence type="predicted"/>
<dbReference type="Gene3D" id="3.30.40.10">
    <property type="entry name" value="Zinc/RING finger domain, C3HC4 (zinc finger)"/>
    <property type="match status" value="1"/>
</dbReference>
<dbReference type="SMART" id="SM00184">
    <property type="entry name" value="RING"/>
    <property type="match status" value="1"/>
</dbReference>
<keyword evidence="1 3" id="KW-0479">Metal-binding</keyword>
<feature type="non-terminal residue" evidence="6">
    <location>
        <position position="1"/>
    </location>
</feature>